<reference evidence="3" key="1">
    <citation type="journal article" date="2023" name="bioRxiv">
        <title>Complete genome of the Medicago anthracnose fungus, Colletotrichum destructivum, reveals a mini-chromosome-like region within a core chromosome.</title>
        <authorList>
            <person name="Lapalu N."/>
            <person name="Simon A."/>
            <person name="Lu A."/>
            <person name="Plaumann P.-L."/>
            <person name="Amselem J."/>
            <person name="Pigne S."/>
            <person name="Auger A."/>
            <person name="Koch C."/>
            <person name="Dallery J.-F."/>
            <person name="O'Connell R.J."/>
        </authorList>
    </citation>
    <scope>NUCLEOTIDE SEQUENCE [LARGE SCALE GENOMIC DNA]</scope>
    <source>
        <strain evidence="3">CBS 520.97</strain>
    </source>
</reference>
<keyword evidence="3" id="KW-1185">Reference proteome</keyword>
<dbReference type="KEGG" id="cdet:87939156"/>
<feature type="compositionally biased region" description="Polar residues" evidence="1">
    <location>
        <begin position="758"/>
        <end position="767"/>
    </location>
</feature>
<evidence type="ECO:0000313" key="3">
    <source>
        <dbReference type="Proteomes" id="UP001322277"/>
    </source>
</evidence>
<feature type="region of interest" description="Disordered" evidence="1">
    <location>
        <begin position="712"/>
        <end position="792"/>
    </location>
</feature>
<dbReference type="EMBL" id="CP137306">
    <property type="protein sequence ID" value="WQF77639.1"/>
    <property type="molecule type" value="Genomic_DNA"/>
</dbReference>
<name>A0AAX4I312_9PEZI</name>
<feature type="compositionally biased region" description="Polar residues" evidence="1">
    <location>
        <begin position="236"/>
        <end position="252"/>
    </location>
</feature>
<feature type="compositionally biased region" description="Basic and acidic residues" evidence="1">
    <location>
        <begin position="670"/>
        <end position="685"/>
    </location>
</feature>
<accession>A0AAX4I312</accession>
<sequence length="876" mass="97822">MLDCDRVFRDCTCISTCSPPIPKPAPHLAHQAAENVFRHPISRSLESLRHQQRKPIYTKRVSRVRIPSGKVSRSRTTAAFVGRSTRPISKTTAQERELERLRKLVASDALQPLTPNPRRPNRPSIQRTPPAWYVAMYDPAMASPSSPKSRGILARPRPDFAGPSQPTRTRNAYTSPIVGPSGSSIRSKPNHAQAKRQTPTSGPDQPQEVPIMAVSHPTYPFHHRASGGAHEKRFGSQVSLVASPSKRLSNHSLEAPHPPSRTSSRRREVDRFARQLEIYAERREAAGNLPVSTPTPESVVSLHTVTALLPYEDQFQAAGLAVTSAQQRQRSPPKKSTMRESNLVTVSEDKLVLPMKYHTKEPQNQMEPVYLQLDGLRSLSTSSSDSSSSGTQVAFTRPDIWELAFIDEAPAKKDGSNCCKFLCFPNARDQSVDVSVSRAPPILTPTTIDTPNKILAKWQPVYPQKTEGVHGWREHSSRDTRIKTWHGNTAQRPSIYRKPRVFDLPLDEVEQPSPRSKQPKKSACNLEEEKPPIPPKAQTRLKTPKKQDKSSAFKVIRKQSQLNIFEGQDNAVPEGQTPNAAAKKPTKPVPVPASDENKPPVQFTNGLMQIKPSKSQRIVNRPLRVSIRQPERKAMEKAVLQGTQMGFEHPPIFQSGRMFRSPPVPSNIPEAKHKERSATTSHEEVASNTDLPSTWKLTLSTSSSLEIAMEVASQEMERKEPKRPGTETTPKQDSTKQLQPDVSQKHEHVELLPPPTGNEKSPTSEQLPAQGLDTFRDDDDSVPKGQDDKDIDDRDVLRGLNIAISAACDEEVDAWIRQKTGVRIRRFLADLKAFETLGDEDQPDPAKERARKRRADSRKLKAQIWQSKAAREARAQ</sequence>
<feature type="region of interest" description="Disordered" evidence="1">
    <location>
        <begin position="506"/>
        <end position="552"/>
    </location>
</feature>
<feature type="region of interest" description="Disordered" evidence="1">
    <location>
        <begin position="143"/>
        <end position="269"/>
    </location>
</feature>
<dbReference type="GeneID" id="87939156"/>
<dbReference type="RefSeq" id="XP_062774863.1">
    <property type="nucleotide sequence ID" value="XM_062918812.1"/>
</dbReference>
<feature type="compositionally biased region" description="Polar residues" evidence="1">
    <location>
        <begin position="195"/>
        <end position="204"/>
    </location>
</feature>
<feature type="compositionally biased region" description="Polar residues" evidence="1">
    <location>
        <begin position="602"/>
        <end position="618"/>
    </location>
</feature>
<feature type="region of interest" description="Disordered" evidence="1">
    <location>
        <begin position="837"/>
        <end position="876"/>
    </location>
</feature>
<feature type="compositionally biased region" description="Basic and acidic residues" evidence="1">
    <location>
        <begin position="715"/>
        <end position="725"/>
    </location>
</feature>
<organism evidence="2 3">
    <name type="scientific">Colletotrichum destructivum</name>
    <dbReference type="NCBI Taxonomy" id="34406"/>
    <lineage>
        <taxon>Eukaryota</taxon>
        <taxon>Fungi</taxon>
        <taxon>Dikarya</taxon>
        <taxon>Ascomycota</taxon>
        <taxon>Pezizomycotina</taxon>
        <taxon>Sordariomycetes</taxon>
        <taxon>Hypocreomycetidae</taxon>
        <taxon>Glomerellales</taxon>
        <taxon>Glomerellaceae</taxon>
        <taxon>Colletotrichum</taxon>
        <taxon>Colletotrichum destructivum species complex</taxon>
    </lineage>
</organism>
<evidence type="ECO:0000313" key="2">
    <source>
        <dbReference type="EMBL" id="WQF77639.1"/>
    </source>
</evidence>
<dbReference type="AlphaFoldDB" id="A0AAX4I312"/>
<protein>
    <submittedName>
        <fullName evidence="2">Uncharacterized protein</fullName>
    </submittedName>
</protein>
<feature type="region of interest" description="Disordered" evidence="1">
    <location>
        <begin position="106"/>
        <end position="127"/>
    </location>
</feature>
<feature type="compositionally biased region" description="Basic and acidic residues" evidence="1">
    <location>
        <begin position="781"/>
        <end position="792"/>
    </location>
</feature>
<feature type="compositionally biased region" description="Polar residues" evidence="1">
    <location>
        <begin position="164"/>
        <end position="174"/>
    </location>
</feature>
<feature type="compositionally biased region" description="Polar residues" evidence="1">
    <location>
        <begin position="726"/>
        <end position="742"/>
    </location>
</feature>
<gene>
    <name evidence="2" type="ORF">CDEST_02653</name>
</gene>
<proteinExistence type="predicted"/>
<evidence type="ECO:0000256" key="1">
    <source>
        <dbReference type="SAM" id="MobiDB-lite"/>
    </source>
</evidence>
<feature type="region of interest" description="Disordered" evidence="1">
    <location>
        <begin position="569"/>
        <end position="695"/>
    </location>
</feature>
<dbReference type="Proteomes" id="UP001322277">
    <property type="component" value="Chromosome 2"/>
</dbReference>